<reference evidence="7 8" key="2">
    <citation type="journal article" date="2007" name="Genome Biol.">
        <title>Assembly of the Candida albicans genome into sixteen supercontigs aligned on the eight chromosomes.</title>
        <authorList>
            <person name="van het Hoog M."/>
            <person name="Rast T.J."/>
            <person name="Martchenko M."/>
            <person name="Grindle S."/>
            <person name="Dignard D."/>
            <person name="Hogues H."/>
            <person name="Cuomo C."/>
            <person name="Berriman M."/>
            <person name="Scherer S."/>
            <person name="Magee B.B."/>
            <person name="Whiteway M."/>
            <person name="Chibana H."/>
            <person name="Nantel A."/>
            <person name="Magee P.T."/>
        </authorList>
    </citation>
    <scope>GENOME REANNOTATION</scope>
    <source>
        <strain evidence="8">SC5314 / ATCC MYA-2876</strain>
    </source>
</reference>
<dbReference type="PANTHER" id="PTHR15892">
    <property type="entry name" value="MITOCHONDRIAL RIBOSOMAL PROTEIN L30"/>
    <property type="match status" value="1"/>
</dbReference>
<protein>
    <recommendedName>
        <fullName evidence="4">Large ribosomal subunit protein uL30m</fullName>
    </recommendedName>
</protein>
<evidence type="ECO:0000256" key="4">
    <source>
        <dbReference type="ARBA" id="ARBA00035281"/>
    </source>
</evidence>
<dbReference type="AlphaFoldDB" id="A0A1D8PJ23"/>
<evidence type="ECO:0000313" key="8">
    <source>
        <dbReference type="Proteomes" id="UP000000559"/>
    </source>
</evidence>
<comment type="similarity">
    <text evidence="1">Belongs to the universal ribosomal protein uL30 family.</text>
</comment>
<keyword evidence="2 7" id="KW-0689">Ribosomal protein</keyword>
<gene>
    <name evidence="6 7" type="primary">MRPL33</name>
    <name evidence="7" type="ordered locus">CAALFM_C301080WA</name>
    <name evidence="6" type="ordered locus">orf19.2511.1</name>
</gene>
<evidence type="ECO:0000256" key="3">
    <source>
        <dbReference type="ARBA" id="ARBA00023274"/>
    </source>
</evidence>
<dbReference type="CGD" id="CAL0000179666">
    <property type="gene designation" value="MRPL33"/>
</dbReference>
<evidence type="ECO:0000256" key="1">
    <source>
        <dbReference type="ARBA" id="ARBA00007594"/>
    </source>
</evidence>
<dbReference type="Pfam" id="PF00327">
    <property type="entry name" value="Ribosomal_L30"/>
    <property type="match status" value="1"/>
</dbReference>
<dbReference type="VEuPathDB" id="FungiDB:C3_01080W_A"/>
<sequence>MSTVPKQLYYRITQLRSSIGMPPKTRNTLLSLGLKRRYQVTYVKVDQSSAHQLAMVKELVKVELSEDKKTRQEINQERKYKTGFELIKDGMKKSYA</sequence>
<dbReference type="SUPFAM" id="SSF55129">
    <property type="entry name" value="Ribosomal protein L30p/L7e"/>
    <property type="match status" value="1"/>
</dbReference>
<dbReference type="GO" id="GO:0005739">
    <property type="term" value="C:mitochondrion"/>
    <property type="evidence" value="ECO:0000318"/>
    <property type="project" value="GO_Central"/>
</dbReference>
<evidence type="ECO:0000256" key="2">
    <source>
        <dbReference type="ARBA" id="ARBA00022980"/>
    </source>
</evidence>
<dbReference type="RefSeq" id="XP_019330827.1">
    <property type="nucleotide sequence ID" value="XM_019475282.1"/>
</dbReference>
<dbReference type="OMA" id="FHPAEPQ"/>
<dbReference type="Gene3D" id="3.30.1390.20">
    <property type="entry name" value="Ribosomal protein L30, ferredoxin-like fold domain"/>
    <property type="match status" value="1"/>
</dbReference>
<dbReference type="EMBL" id="CP017625">
    <property type="protein sequence ID" value="AOW28154.1"/>
    <property type="molecule type" value="Genomic_DNA"/>
</dbReference>
<dbReference type="InterPro" id="IPR016082">
    <property type="entry name" value="Ribosomal_uL30_ferredoxin-like"/>
</dbReference>
<dbReference type="GO" id="GO:0003735">
    <property type="term" value="F:structural constituent of ribosome"/>
    <property type="evidence" value="ECO:0007669"/>
    <property type="project" value="InterPro"/>
</dbReference>
<dbReference type="PANTHER" id="PTHR15892:SF2">
    <property type="entry name" value="LARGE RIBOSOMAL SUBUNIT PROTEIN UL30M"/>
    <property type="match status" value="1"/>
</dbReference>
<accession>A0A1D8PJ23</accession>
<evidence type="ECO:0000313" key="6">
    <source>
        <dbReference type="CGD" id="CAL0000179666"/>
    </source>
</evidence>
<dbReference type="InterPro" id="IPR036919">
    <property type="entry name" value="Ribo_uL30_ferredoxin-like_sf"/>
</dbReference>
<organism evidence="7 8">
    <name type="scientific">Candida albicans (strain SC5314 / ATCC MYA-2876)</name>
    <name type="common">Yeast</name>
    <dbReference type="NCBI Taxonomy" id="237561"/>
    <lineage>
        <taxon>Eukaryota</taxon>
        <taxon>Fungi</taxon>
        <taxon>Dikarya</taxon>
        <taxon>Ascomycota</taxon>
        <taxon>Saccharomycotina</taxon>
        <taxon>Pichiomycetes</taxon>
        <taxon>Debaryomycetaceae</taxon>
        <taxon>Candida/Lodderomyces clade</taxon>
        <taxon>Candida</taxon>
    </lineage>
</organism>
<dbReference type="eggNOG" id="ENOG502S7S3">
    <property type="taxonomic scope" value="Eukaryota"/>
</dbReference>
<dbReference type="KEGG" id="cal:CAALFM_C301080WA"/>
<keyword evidence="8" id="KW-1185">Reference proteome</keyword>
<evidence type="ECO:0000259" key="5">
    <source>
        <dbReference type="Pfam" id="PF00327"/>
    </source>
</evidence>
<dbReference type="GO" id="GO:0015934">
    <property type="term" value="C:large ribosomal subunit"/>
    <property type="evidence" value="ECO:0007669"/>
    <property type="project" value="InterPro"/>
</dbReference>
<dbReference type="InterPro" id="IPR005996">
    <property type="entry name" value="Ribosomal_uL30_bac-type"/>
</dbReference>
<dbReference type="FunCoup" id="A0A1D8PJ23">
    <property type="interactions" value="187"/>
</dbReference>
<dbReference type="GeneID" id="30515175"/>
<dbReference type="OrthoDB" id="509901at2759"/>
<dbReference type="Proteomes" id="UP000000559">
    <property type="component" value="Chromosome 3"/>
</dbReference>
<feature type="domain" description="Large ribosomal subunit protein uL30-like ferredoxin-like fold" evidence="5">
    <location>
        <begin position="10"/>
        <end position="60"/>
    </location>
</feature>
<name>A0A1D8PJ23_CANAL</name>
<dbReference type="GO" id="GO:0006412">
    <property type="term" value="P:translation"/>
    <property type="evidence" value="ECO:0007669"/>
    <property type="project" value="InterPro"/>
</dbReference>
<dbReference type="CDD" id="cd01658">
    <property type="entry name" value="Ribosomal_L30"/>
    <property type="match status" value="1"/>
</dbReference>
<reference evidence="7 8" key="1">
    <citation type="journal article" date="2004" name="Proc. Natl. Acad. Sci. U.S.A.">
        <title>The diploid genome sequence of Candida albicans.</title>
        <authorList>
            <person name="Jones T."/>
            <person name="Federspiel N.A."/>
            <person name="Chibana H."/>
            <person name="Dungan J."/>
            <person name="Kalman S."/>
            <person name="Magee B.B."/>
            <person name="Newport G."/>
            <person name="Thorstenson Y.R."/>
            <person name="Agabian N."/>
            <person name="Magee P.T."/>
            <person name="Davis R.W."/>
            <person name="Scherer S."/>
        </authorList>
    </citation>
    <scope>NUCLEOTIDE SEQUENCE [LARGE SCALE GENOMIC DNA]</scope>
    <source>
        <strain evidence="8">SC5314 / ATCC MYA-2876</strain>
    </source>
</reference>
<dbReference type="SMR" id="A0A1D8PJ23"/>
<dbReference type="InParanoid" id="A0A1D8PJ23"/>
<dbReference type="STRING" id="237561.A0A1D8PJ23"/>
<reference evidence="7 8" key="3">
    <citation type="journal article" date="2013" name="Genome Biol.">
        <title>Assembly of a phased diploid Candida albicans genome facilitates allele-specific measurements and provides a simple model for repeat and indel structure.</title>
        <authorList>
            <person name="Muzzey D."/>
            <person name="Schwartz K."/>
            <person name="Weissman J.S."/>
            <person name="Sherlock G."/>
        </authorList>
    </citation>
    <scope>NUCLEOTIDE SEQUENCE [LARGE SCALE GENOMIC DNA]</scope>
    <source>
        <strain evidence="8">SC5314 / ATCC MYA-2876</strain>
    </source>
</reference>
<proteinExistence type="inferred from homology"/>
<evidence type="ECO:0000313" key="7">
    <source>
        <dbReference type="EMBL" id="AOW28154.1"/>
    </source>
</evidence>
<keyword evidence="3" id="KW-0687">Ribonucleoprotein</keyword>